<dbReference type="AlphaFoldDB" id="A0A0P0CV49"/>
<keyword evidence="2" id="KW-1185">Reference proteome</keyword>
<protein>
    <recommendedName>
        <fullName evidence="3">DUF1835 domain-containing protein</fullName>
    </recommendedName>
</protein>
<gene>
    <name evidence="1" type="ORF">APS56_03555</name>
</gene>
<sequence length="310" mass="36212">MNNQALHITNGDHLTNILLDLGLTDDIITWQEILCEGPTTYHVGSEEFLKMRSDFLKKFYDIDFNTKEFNKEISKLNQPESYTEIVLWFEYDLFCHINMLAVVNMIKQKGITLPIHLVCSGRVEGEKNLKALSELSSKQLMFHYKNKTLLQEKDIQECKDIWQIYCGKDHNLIKPFLVKTSSFQYLSNCLKAHLQRFPDSKSGLNILETNILEIIKKHTIKSRHHLLGYALNFQGYYGYGDLQFFRMFEKLSIFFSETEGRIKLNRKGYEALLGHHNFSSEINSKMIFGGVNKIDFKFSKRLNKLVESVQ</sequence>
<accession>A0A0P0CV49</accession>
<dbReference type="STRING" id="1736674.APS56_03555"/>
<reference evidence="1 2" key="1">
    <citation type="submission" date="2015-10" db="EMBL/GenBank/DDBJ databases">
        <authorList>
            <person name="Gilbert D.G."/>
        </authorList>
    </citation>
    <scope>NUCLEOTIDE SEQUENCE [LARGE SCALE GENOMIC DNA]</scope>
    <source>
        <strain evidence="2">HZ-22</strain>
    </source>
</reference>
<dbReference type="EMBL" id="CP012898">
    <property type="protein sequence ID" value="ALJ04271.1"/>
    <property type="molecule type" value="Genomic_DNA"/>
</dbReference>
<name>A0A0P0CV49_9FLAO</name>
<dbReference type="OrthoDB" id="127805at2"/>
<evidence type="ECO:0000313" key="1">
    <source>
        <dbReference type="EMBL" id="ALJ04271.1"/>
    </source>
</evidence>
<dbReference type="Proteomes" id="UP000057981">
    <property type="component" value="Chromosome"/>
</dbReference>
<dbReference type="KEGG" id="ahz:APS56_03555"/>
<dbReference type="RefSeq" id="WP_054724833.1">
    <property type="nucleotide sequence ID" value="NZ_CP012898.1"/>
</dbReference>
<evidence type="ECO:0000313" key="2">
    <source>
        <dbReference type="Proteomes" id="UP000057981"/>
    </source>
</evidence>
<dbReference type="PATRIC" id="fig|1736674.3.peg.733"/>
<evidence type="ECO:0008006" key="3">
    <source>
        <dbReference type="Google" id="ProtNLM"/>
    </source>
</evidence>
<proteinExistence type="predicted"/>
<organism evidence="1 2">
    <name type="scientific">Pseudalgibacter alginicilyticus</name>
    <dbReference type="NCBI Taxonomy" id="1736674"/>
    <lineage>
        <taxon>Bacteria</taxon>
        <taxon>Pseudomonadati</taxon>
        <taxon>Bacteroidota</taxon>
        <taxon>Flavobacteriia</taxon>
        <taxon>Flavobacteriales</taxon>
        <taxon>Flavobacteriaceae</taxon>
        <taxon>Pseudalgibacter</taxon>
    </lineage>
</organism>